<sequence>MSVLQTISLEHLPADYVVHIAVYREVKNSSSLQEQLLAGNTEFEYALIDASVIISKIQAMSAAYRAVNDLVENRLRSRNVHSEIVFSLSPNNNIAETFRRFGITPTTTNLLVIKVSTPSQPFSADAVQEHLTKSIDGTQAEFNDNVIAGMTDLARIRKIYKLNTVGSKPEKGVANAKAERRELEMLIISSMALRGATN</sequence>
<dbReference type="GO" id="GO:0002949">
    <property type="term" value="P:tRNA threonylcarbamoyladenosine modification"/>
    <property type="evidence" value="ECO:0007669"/>
    <property type="project" value="TreeGrafter"/>
</dbReference>
<dbReference type="Gene3D" id="3.30.2380.10">
    <property type="entry name" value="CGI121/TPRKB"/>
    <property type="match status" value="1"/>
</dbReference>
<reference evidence="9" key="1">
    <citation type="journal article" date="2021" name="IMA Fungus">
        <title>Genomic characterization of three marine fungi, including Emericellopsis atlantica sp. nov. with signatures of a generalist lifestyle and marine biomass degradation.</title>
        <authorList>
            <person name="Hagestad O.C."/>
            <person name="Hou L."/>
            <person name="Andersen J.H."/>
            <person name="Hansen E.H."/>
            <person name="Altermark B."/>
            <person name="Li C."/>
            <person name="Kuhnert E."/>
            <person name="Cox R.J."/>
            <person name="Crous P.W."/>
            <person name="Spatafora J.W."/>
            <person name="Lail K."/>
            <person name="Amirebrahimi M."/>
            <person name="Lipzen A."/>
            <person name="Pangilinan J."/>
            <person name="Andreopoulos W."/>
            <person name="Hayes R.D."/>
            <person name="Ng V."/>
            <person name="Grigoriev I.V."/>
            <person name="Jackson S.A."/>
            <person name="Sutton T.D.S."/>
            <person name="Dobson A.D.W."/>
            <person name="Rama T."/>
        </authorList>
    </citation>
    <scope>NUCLEOTIDE SEQUENCE</scope>
    <source>
        <strain evidence="9">TRa3180A</strain>
    </source>
</reference>
<evidence type="ECO:0000256" key="7">
    <source>
        <dbReference type="ARBA" id="ARBA00025043"/>
    </source>
</evidence>
<dbReference type="InterPro" id="IPR013926">
    <property type="entry name" value="CGI121/TPRKB"/>
</dbReference>
<organism evidence="9 10">
    <name type="scientific">Calycina marina</name>
    <dbReference type="NCBI Taxonomy" id="1763456"/>
    <lineage>
        <taxon>Eukaryota</taxon>
        <taxon>Fungi</taxon>
        <taxon>Dikarya</taxon>
        <taxon>Ascomycota</taxon>
        <taxon>Pezizomycotina</taxon>
        <taxon>Leotiomycetes</taxon>
        <taxon>Helotiales</taxon>
        <taxon>Pezizellaceae</taxon>
        <taxon>Calycina</taxon>
    </lineage>
</organism>
<dbReference type="GO" id="GO:0005634">
    <property type="term" value="C:nucleus"/>
    <property type="evidence" value="ECO:0007669"/>
    <property type="project" value="UniProtKB-SubCell"/>
</dbReference>
<accession>A0A9P7YX42</accession>
<dbReference type="PANTHER" id="PTHR15840">
    <property type="entry name" value="CGI-121 FAMILY MEMBER"/>
    <property type="match status" value="1"/>
</dbReference>
<comment type="subcellular location">
    <subcellularLocation>
        <location evidence="1">Nucleus</location>
    </subcellularLocation>
</comment>
<evidence type="ECO:0000256" key="1">
    <source>
        <dbReference type="ARBA" id="ARBA00004123"/>
    </source>
</evidence>
<proteinExistence type="inferred from homology"/>
<comment type="similarity">
    <text evidence="2 8">Belongs to the CGI121/TPRKB family.</text>
</comment>
<protein>
    <recommendedName>
        <fullName evidence="4">EKC/KEOPS complex subunit CGI121</fullName>
    </recommendedName>
    <alternativeName>
        <fullName evidence="3">EKC/KEOPS complex subunit cgi121</fullName>
    </alternativeName>
</protein>
<dbReference type="SUPFAM" id="SSF143870">
    <property type="entry name" value="PF0523-like"/>
    <property type="match status" value="1"/>
</dbReference>
<dbReference type="EMBL" id="MU254326">
    <property type="protein sequence ID" value="KAG9240860.1"/>
    <property type="molecule type" value="Genomic_DNA"/>
</dbReference>
<dbReference type="GO" id="GO:0005829">
    <property type="term" value="C:cytosol"/>
    <property type="evidence" value="ECO:0007669"/>
    <property type="project" value="TreeGrafter"/>
</dbReference>
<evidence type="ECO:0000256" key="5">
    <source>
        <dbReference type="ARBA" id="ARBA00022694"/>
    </source>
</evidence>
<keyword evidence="10" id="KW-1185">Reference proteome</keyword>
<evidence type="ECO:0000256" key="4">
    <source>
        <dbReference type="ARBA" id="ARBA00016009"/>
    </source>
</evidence>
<evidence type="ECO:0000313" key="9">
    <source>
        <dbReference type="EMBL" id="KAG9240860.1"/>
    </source>
</evidence>
<dbReference type="AlphaFoldDB" id="A0A9P7YX42"/>
<evidence type="ECO:0000256" key="6">
    <source>
        <dbReference type="ARBA" id="ARBA00023242"/>
    </source>
</evidence>
<comment type="caution">
    <text evidence="9">The sequence shown here is derived from an EMBL/GenBank/DDBJ whole genome shotgun (WGS) entry which is preliminary data.</text>
</comment>
<dbReference type="Proteomes" id="UP000887226">
    <property type="component" value="Unassembled WGS sequence"/>
</dbReference>
<comment type="function">
    <text evidence="7">Component of the EKC/KEOPS complex that is required for the formation of a threonylcarbamoyl group on adenosine at position 37 (t(6)A37) in tRNAs that read codons beginning with adenine. The complex is probably involved in the transfer of the threonylcarbamoyl moiety of threonylcarbamoyl-AMP (TC-AMP) to the N6 group of A37. CGI121 acts as an allosteric effector that regulates the t(6)A activity of the complex. The EKC/KEOPS complex also promotes both telomere uncapping and telomere elongation. The complex is required for efficient recruitment of transcriptional coactivators. CGI121 is not required for tRNA modification.</text>
</comment>
<dbReference type="PANTHER" id="PTHR15840:SF10">
    <property type="entry name" value="EKC_KEOPS COMPLEX SUBUNIT TPRKB"/>
    <property type="match status" value="1"/>
</dbReference>
<keyword evidence="9" id="KW-0418">Kinase</keyword>
<evidence type="ECO:0000256" key="2">
    <source>
        <dbReference type="ARBA" id="ARBA00005546"/>
    </source>
</evidence>
<gene>
    <name evidence="9" type="ORF">BJ878DRAFT_263582</name>
</gene>
<dbReference type="GO" id="GO:0016301">
    <property type="term" value="F:kinase activity"/>
    <property type="evidence" value="ECO:0007669"/>
    <property type="project" value="UniProtKB-KW"/>
</dbReference>
<keyword evidence="9" id="KW-0808">Transferase</keyword>
<evidence type="ECO:0000256" key="3">
    <source>
        <dbReference type="ARBA" id="ARBA00015316"/>
    </source>
</evidence>
<keyword evidence="5" id="KW-0819">tRNA processing</keyword>
<name>A0A9P7YX42_9HELO</name>
<dbReference type="Pfam" id="PF08617">
    <property type="entry name" value="CGI-121"/>
    <property type="match status" value="1"/>
</dbReference>
<dbReference type="GO" id="GO:0000408">
    <property type="term" value="C:EKC/KEOPS complex"/>
    <property type="evidence" value="ECO:0007669"/>
    <property type="project" value="TreeGrafter"/>
</dbReference>
<evidence type="ECO:0000313" key="10">
    <source>
        <dbReference type="Proteomes" id="UP000887226"/>
    </source>
</evidence>
<evidence type="ECO:0000256" key="8">
    <source>
        <dbReference type="RuleBase" id="RU004398"/>
    </source>
</evidence>
<dbReference type="InterPro" id="IPR036504">
    <property type="entry name" value="CGI121/TPRKB_sf"/>
</dbReference>
<keyword evidence="6 8" id="KW-0539">Nucleus</keyword>
<dbReference type="OrthoDB" id="329139at2759"/>